<gene>
    <name evidence="2" type="ORF">HannXRQ_Chr01g0019271</name>
</gene>
<dbReference type="Proteomes" id="UP000215914">
    <property type="component" value="Chromosome 1"/>
</dbReference>
<proteinExistence type="predicted"/>
<reference evidence="3" key="1">
    <citation type="journal article" date="2017" name="Nature">
        <title>The sunflower genome provides insights into oil metabolism, flowering and Asterid evolution.</title>
        <authorList>
            <person name="Badouin H."/>
            <person name="Gouzy J."/>
            <person name="Grassa C.J."/>
            <person name="Murat F."/>
            <person name="Staton S.E."/>
            <person name="Cottret L."/>
            <person name="Lelandais-Briere C."/>
            <person name="Owens G.L."/>
            <person name="Carrere S."/>
            <person name="Mayjonade B."/>
            <person name="Legrand L."/>
            <person name="Gill N."/>
            <person name="Kane N.C."/>
            <person name="Bowers J.E."/>
            <person name="Hubner S."/>
            <person name="Bellec A."/>
            <person name="Berard A."/>
            <person name="Berges H."/>
            <person name="Blanchet N."/>
            <person name="Boniface M.C."/>
            <person name="Brunel D."/>
            <person name="Catrice O."/>
            <person name="Chaidir N."/>
            <person name="Claudel C."/>
            <person name="Donnadieu C."/>
            <person name="Faraut T."/>
            <person name="Fievet G."/>
            <person name="Helmstetter N."/>
            <person name="King M."/>
            <person name="Knapp S.J."/>
            <person name="Lai Z."/>
            <person name="Le Paslier M.C."/>
            <person name="Lippi Y."/>
            <person name="Lorenzon L."/>
            <person name="Mandel J.R."/>
            <person name="Marage G."/>
            <person name="Marchand G."/>
            <person name="Marquand E."/>
            <person name="Bret-Mestries E."/>
            <person name="Morien E."/>
            <person name="Nambeesan S."/>
            <person name="Nguyen T."/>
            <person name="Pegot-Espagnet P."/>
            <person name="Pouilly N."/>
            <person name="Raftis F."/>
            <person name="Sallet E."/>
            <person name="Schiex T."/>
            <person name="Thomas J."/>
            <person name="Vandecasteele C."/>
            <person name="Vares D."/>
            <person name="Vear F."/>
            <person name="Vautrin S."/>
            <person name="Crespi M."/>
            <person name="Mangin B."/>
            <person name="Burke J.M."/>
            <person name="Salse J."/>
            <person name="Munos S."/>
            <person name="Vincourt P."/>
            <person name="Rieseberg L.H."/>
            <person name="Langlade N.B."/>
        </authorList>
    </citation>
    <scope>NUCLEOTIDE SEQUENCE [LARGE SCALE GENOMIC DNA]</scope>
    <source>
        <strain evidence="3">cv. SF193</strain>
    </source>
</reference>
<dbReference type="InterPro" id="IPR039322">
    <property type="entry name" value="MOM1"/>
</dbReference>
<feature type="compositionally biased region" description="Polar residues" evidence="1">
    <location>
        <begin position="366"/>
        <end position="383"/>
    </location>
</feature>
<evidence type="ECO:0000313" key="3">
    <source>
        <dbReference type="Proteomes" id="UP000215914"/>
    </source>
</evidence>
<dbReference type="EMBL" id="CM007890">
    <property type="protein sequence ID" value="OTG37479.1"/>
    <property type="molecule type" value="Genomic_DNA"/>
</dbReference>
<evidence type="ECO:0000256" key="1">
    <source>
        <dbReference type="SAM" id="MobiDB-lite"/>
    </source>
</evidence>
<dbReference type="AlphaFoldDB" id="A0A251VQ33"/>
<dbReference type="InParanoid" id="A0A251VQ33"/>
<feature type="compositionally biased region" description="Basic and acidic residues" evidence="1">
    <location>
        <begin position="73"/>
        <end position="86"/>
    </location>
</feature>
<dbReference type="Gene3D" id="6.10.250.1310">
    <property type="match status" value="1"/>
</dbReference>
<organism evidence="2 3">
    <name type="scientific">Helianthus annuus</name>
    <name type="common">Common sunflower</name>
    <dbReference type="NCBI Taxonomy" id="4232"/>
    <lineage>
        <taxon>Eukaryota</taxon>
        <taxon>Viridiplantae</taxon>
        <taxon>Streptophyta</taxon>
        <taxon>Embryophyta</taxon>
        <taxon>Tracheophyta</taxon>
        <taxon>Spermatophyta</taxon>
        <taxon>Magnoliopsida</taxon>
        <taxon>eudicotyledons</taxon>
        <taxon>Gunneridae</taxon>
        <taxon>Pentapetalae</taxon>
        <taxon>asterids</taxon>
        <taxon>campanulids</taxon>
        <taxon>Asterales</taxon>
        <taxon>Asteraceae</taxon>
        <taxon>Asteroideae</taxon>
        <taxon>Heliantheae alliance</taxon>
        <taxon>Heliantheae</taxon>
        <taxon>Helianthus</taxon>
    </lineage>
</organism>
<feature type="region of interest" description="Disordered" evidence="1">
    <location>
        <begin position="54"/>
        <end position="125"/>
    </location>
</feature>
<dbReference type="PANTHER" id="PTHR35116:SF2">
    <property type="entry name" value="ATP-DEPENDENT HELICASE FAMILY PROTEIN-RELATED"/>
    <property type="match status" value="1"/>
</dbReference>
<feature type="compositionally biased region" description="Polar residues" evidence="1">
    <location>
        <begin position="113"/>
        <end position="125"/>
    </location>
</feature>
<protein>
    <submittedName>
        <fullName evidence="2">Uncharacterized protein</fullName>
    </submittedName>
</protein>
<dbReference type="GO" id="GO:0031507">
    <property type="term" value="P:heterochromatin formation"/>
    <property type="evidence" value="ECO:0007669"/>
    <property type="project" value="InterPro"/>
</dbReference>
<dbReference type="PANTHER" id="PTHR35116">
    <property type="entry name" value="HELICASE PROTEIN MOM1"/>
    <property type="match status" value="1"/>
</dbReference>
<accession>A0A251VQ33</accession>
<sequence>MHENLTNNCSSAVSAVSLLMAKKKKIEKQMGSGPLRRFDRRKFLVDITKLSNIKSTKEKTANSSKQSSEDVNEDKKIEKPDPDVGARKRKRIRIESGLRAGDEEDLQVEDKSPQASTSRNTFRTSSYRIENDLQNQQELDACHQGEEAFEKINTEWGEKRESLENDYKVDKCLIHALYMNPLIRSEKLKILEREFANKLEEHEKYWETCFDELKTTMLAARQVAAEVAPTLPETPIEAQSQDEKEMVDATVSSEQIGELPAQQLDDDMAVDVAEKVDSGVNDMAPHVHSGDVEMQAGNYNTEHDEDGIVGLDTSHVAEDRHETVDNVAPEVESDERGTPAGTVGDLQPSGASQLDRIIPDDEPDLPSSTDPTVAENPTVTVSESGKVLEENLASATETPHEAQPPRLATPVSPAPLVNALYMFDNLTNEVRHQMPNQTHPLQAEVERLYTVKENVTMLHREMKQRLNTECEKEIAEIVAEIRLKYEAKHVEADAAYNSKKIELETNINRLILNRLLAEAFRCMGQDSRAGIMQQLLRLSVSPSIRIFHGQSSGNQQPLQPPLSLPQAQPQRPLQIVHQPADLFSTTPSRLQPPPALLH</sequence>
<dbReference type="STRING" id="4232.A0A251VQ33"/>
<keyword evidence="3" id="KW-1185">Reference proteome</keyword>
<feature type="region of interest" description="Disordered" evidence="1">
    <location>
        <begin position="325"/>
        <end position="385"/>
    </location>
</feature>
<feature type="region of interest" description="Disordered" evidence="1">
    <location>
        <begin position="549"/>
        <end position="569"/>
    </location>
</feature>
<name>A0A251VQ33_HELAN</name>
<evidence type="ECO:0000313" key="2">
    <source>
        <dbReference type="EMBL" id="OTG37479.1"/>
    </source>
</evidence>